<evidence type="ECO:0000313" key="1">
    <source>
        <dbReference type="EMBL" id="KAJ7549620.1"/>
    </source>
</evidence>
<dbReference type="EMBL" id="CM055098">
    <property type="protein sequence ID" value="KAJ7549620.1"/>
    <property type="molecule type" value="Genomic_DNA"/>
</dbReference>
<sequence>MAKGEDIWCSMVVLLLYCIGSFDLASLVYGEASLEVGILIEVKKRLDDPHGFLNNWNASDIVPCFWTGVTCDNASGLVNELDLSFKNLGGPVPTGLCLLRNLTSLNLGSNSLNGRFLDELFKCSNLMLLNLSQNRIVSFLPSGISKLQLLKDLDLSGNTFLGPIPSGFGELGHLESLNLSRNWLNETIPDSLGNLTNLEELDLSNNQLSGNINIFQHSLATVISYLCFVYLRTF</sequence>
<gene>
    <name evidence="1" type="ORF">O6H91_07G060500</name>
</gene>
<proteinExistence type="predicted"/>
<protein>
    <submittedName>
        <fullName evidence="1">Uncharacterized protein</fullName>
    </submittedName>
</protein>
<evidence type="ECO:0000313" key="2">
    <source>
        <dbReference type="Proteomes" id="UP001162992"/>
    </source>
</evidence>
<comment type="caution">
    <text evidence="1">The sequence shown here is derived from an EMBL/GenBank/DDBJ whole genome shotgun (WGS) entry which is preliminary data.</text>
</comment>
<dbReference type="Proteomes" id="UP001162992">
    <property type="component" value="Chromosome 7"/>
</dbReference>
<accession>A0ACC2D665</accession>
<name>A0ACC2D665_DIPCM</name>
<organism evidence="1 2">
    <name type="scientific">Diphasiastrum complanatum</name>
    <name type="common">Issler's clubmoss</name>
    <name type="synonym">Lycopodium complanatum</name>
    <dbReference type="NCBI Taxonomy" id="34168"/>
    <lineage>
        <taxon>Eukaryota</taxon>
        <taxon>Viridiplantae</taxon>
        <taxon>Streptophyta</taxon>
        <taxon>Embryophyta</taxon>
        <taxon>Tracheophyta</taxon>
        <taxon>Lycopodiopsida</taxon>
        <taxon>Lycopodiales</taxon>
        <taxon>Lycopodiaceae</taxon>
        <taxon>Lycopodioideae</taxon>
        <taxon>Diphasiastrum</taxon>
    </lineage>
</organism>
<reference evidence="2" key="1">
    <citation type="journal article" date="2024" name="Proc. Natl. Acad. Sci. U.S.A.">
        <title>Extraordinary preservation of gene collinearity over three hundred million years revealed in homosporous lycophytes.</title>
        <authorList>
            <person name="Li C."/>
            <person name="Wickell D."/>
            <person name="Kuo L.Y."/>
            <person name="Chen X."/>
            <person name="Nie B."/>
            <person name="Liao X."/>
            <person name="Peng D."/>
            <person name="Ji J."/>
            <person name="Jenkins J."/>
            <person name="Williams M."/>
            <person name="Shu S."/>
            <person name="Plott C."/>
            <person name="Barry K."/>
            <person name="Rajasekar S."/>
            <person name="Grimwood J."/>
            <person name="Han X."/>
            <person name="Sun S."/>
            <person name="Hou Z."/>
            <person name="He W."/>
            <person name="Dai G."/>
            <person name="Sun C."/>
            <person name="Schmutz J."/>
            <person name="Leebens-Mack J.H."/>
            <person name="Li F.W."/>
            <person name="Wang L."/>
        </authorList>
    </citation>
    <scope>NUCLEOTIDE SEQUENCE [LARGE SCALE GENOMIC DNA]</scope>
    <source>
        <strain evidence="2">cv. PW_Plant_1</strain>
    </source>
</reference>
<keyword evidence="2" id="KW-1185">Reference proteome</keyword>